<dbReference type="EC" id="3.4.14.4" evidence="4"/>
<evidence type="ECO:0000256" key="15">
    <source>
        <dbReference type="PIRSR" id="PIRSR007828-1"/>
    </source>
</evidence>
<evidence type="ECO:0000256" key="7">
    <source>
        <dbReference type="ARBA" id="ARBA00022490"/>
    </source>
</evidence>
<reference evidence="18" key="1">
    <citation type="submission" date="2025-08" db="UniProtKB">
        <authorList>
            <consortium name="RefSeq"/>
        </authorList>
    </citation>
    <scope>IDENTIFICATION</scope>
</reference>
<comment type="catalytic activity">
    <reaction evidence="1">
        <text>Release of an N-terminal dipeptide from a peptide comprising four or more residues, with broad specificity. Also acts on dipeptidyl 2-naphthylamides.</text>
        <dbReference type="EC" id="3.4.14.4"/>
    </reaction>
</comment>
<keyword evidence="17" id="KW-1185">Reference proteome</keyword>
<comment type="similarity">
    <text evidence="3">Belongs to the peptidase M49 family.</text>
</comment>
<dbReference type="InterPro" id="IPR005317">
    <property type="entry name" value="Dipeptidyl-peptase3"/>
</dbReference>
<protein>
    <recommendedName>
        <fullName evidence="5">Dipeptidyl peptidase 3</fullName>
        <ecNumber evidence="4">3.4.14.4</ecNumber>
    </recommendedName>
    <alternativeName>
        <fullName evidence="13">Dipeptidyl aminopeptidase III</fullName>
    </alternativeName>
    <alternativeName>
        <fullName evidence="14">Dipeptidyl peptidase III</fullName>
    </alternativeName>
</protein>
<dbReference type="GO" id="GO:0006508">
    <property type="term" value="P:proteolysis"/>
    <property type="evidence" value="ECO:0007669"/>
    <property type="project" value="UniProtKB-KW"/>
</dbReference>
<dbReference type="Gene3D" id="3.30.540.30">
    <property type="match status" value="3"/>
</dbReference>
<evidence type="ECO:0000256" key="14">
    <source>
        <dbReference type="ARBA" id="ARBA00032119"/>
    </source>
</evidence>
<dbReference type="InterPro" id="IPR039461">
    <property type="entry name" value="Peptidase_M49"/>
</dbReference>
<evidence type="ECO:0000256" key="5">
    <source>
        <dbReference type="ARBA" id="ARBA00014713"/>
    </source>
</evidence>
<dbReference type="GeneID" id="100747855"/>
<keyword evidence="12" id="KW-0482">Metalloprotease</keyword>
<comment type="cofactor">
    <cofactor evidence="16">
        <name>Zn(2+)</name>
        <dbReference type="ChEBI" id="CHEBI:29105"/>
    </cofactor>
    <text evidence="16">Binds 1 zinc ion per subunit.</text>
</comment>
<dbReference type="OMA" id="QRYWIRD"/>
<dbReference type="GO" id="GO:0005737">
    <property type="term" value="C:cytoplasm"/>
    <property type="evidence" value="ECO:0007669"/>
    <property type="project" value="UniProtKB-SubCell"/>
</dbReference>
<dbReference type="KEGG" id="bim:100747855"/>
<evidence type="ECO:0000256" key="3">
    <source>
        <dbReference type="ARBA" id="ARBA00010200"/>
    </source>
</evidence>
<evidence type="ECO:0000256" key="11">
    <source>
        <dbReference type="ARBA" id="ARBA00022833"/>
    </source>
</evidence>
<dbReference type="GO" id="GO:0004177">
    <property type="term" value="F:aminopeptidase activity"/>
    <property type="evidence" value="ECO:0007669"/>
    <property type="project" value="UniProtKB-KW"/>
</dbReference>
<dbReference type="FunFam" id="3.30.540.30:FF:000002">
    <property type="entry name" value="Dipeptidyl peptidase 3"/>
    <property type="match status" value="1"/>
</dbReference>
<evidence type="ECO:0000256" key="13">
    <source>
        <dbReference type="ARBA" id="ARBA00031288"/>
    </source>
</evidence>
<feature type="binding site" evidence="16">
    <location>
        <position position="583"/>
    </location>
    <ligand>
        <name>Zn(2+)</name>
        <dbReference type="ChEBI" id="CHEBI:29105"/>
        <note>catalytic</note>
    </ligand>
</feature>
<accession>A0A6P3E129</accession>
<dbReference type="PIRSF" id="PIRSF007828">
    <property type="entry name" value="Dipeptidyl-peptidase_III"/>
    <property type="match status" value="1"/>
</dbReference>
<dbReference type="FunFam" id="3.30.540.30:FF:000001">
    <property type="entry name" value="Dipeptidyl peptidase 3"/>
    <property type="match status" value="1"/>
</dbReference>
<dbReference type="PANTHER" id="PTHR23422:SF11">
    <property type="entry name" value="DIPEPTIDYL PEPTIDASE 3"/>
    <property type="match status" value="1"/>
</dbReference>
<keyword evidence="9 16" id="KW-0479">Metal-binding</keyword>
<evidence type="ECO:0000256" key="2">
    <source>
        <dbReference type="ARBA" id="ARBA00004496"/>
    </source>
</evidence>
<feature type="binding site" evidence="16">
    <location>
        <position position="530"/>
    </location>
    <ligand>
        <name>Zn(2+)</name>
        <dbReference type="ChEBI" id="CHEBI:29105"/>
        <note>catalytic</note>
    </ligand>
</feature>
<evidence type="ECO:0000256" key="8">
    <source>
        <dbReference type="ARBA" id="ARBA00022670"/>
    </source>
</evidence>
<keyword evidence="8" id="KW-0645">Protease</keyword>
<dbReference type="GO" id="GO:0046872">
    <property type="term" value="F:metal ion binding"/>
    <property type="evidence" value="ECO:0007669"/>
    <property type="project" value="UniProtKB-KW"/>
</dbReference>
<dbReference type="AlphaFoldDB" id="A0A6P3E129"/>
<sequence length="802" mass="91443">MFKLHRERNILQMWPFYRQKIVSQTVLKYFLRFFSFNISIKERRVGFIILNTDKNVKLLRNNFVSSVKLLSTKMSEDISLFTLPNNQPIIALECDTAFNALTKKEKLYAHYLSQAAWNGGLIVYVQTSPESPLLFALLHKIFLSETINELKNSAFNAGVSEDEFTAFLVYSCGIFANAGNYKSFGDSKIIPNFPKDKFEAIIKISKAYENNPKDIEEIWNKIQNIIYSTEGKLKSLGLGEKGVTTYFSANCTDKDAELVNDFMQNKGLESYNARCFKIANKQNDSEGSKNIDIYEIRLASVEINDNPNITLSEEVFKNARFKITRGDYSKLLIPVVDNIQKAKEYAANETEKSMLNKYIQHFKTGSLQDHKDGSRLWIKDKGPVIETYIGFIETYRDPAGQRGEFEGFVAMVNKEMSKKFATLVSNAEKFIPKLPWARDFEKDEFLRPDFTSLDVLTFSGSGIPAGINIPNYDEIRQSEGFKNVSLGNVIPANMKLDVLPFLSEHDQTLMNNYRVASFEVQVGLHELLGHGTGKLLRKLESGLYNFDMGKVKNPFTGEPINKFFLPGETYDSKFGSMGSSYEECRAEAVGLYLSLEKDILSIFGHENSKADDIIYVNWLSLLWTGCAKALEMYQPSTKKWLQAHSQARYVLLRVCLEAGNDFVNVIESEPGKNLLLTVDRTKILTVGKKAIGEFLTKLQIYKSTGDIEEAKKMYDKYSEVPETGPHPWAHWRDIVLAHKEPRKIFVQSNTFVNGENEVQLKNYEPNFAGMIQSWIERFPSADVSQTLIELAEKDKEHFTLDN</sequence>
<evidence type="ECO:0000256" key="6">
    <source>
        <dbReference type="ARBA" id="ARBA00022438"/>
    </source>
</evidence>
<keyword evidence="11 16" id="KW-0862">Zinc</keyword>
<evidence type="ECO:0000256" key="10">
    <source>
        <dbReference type="ARBA" id="ARBA00022801"/>
    </source>
</evidence>
<evidence type="ECO:0000313" key="18">
    <source>
        <dbReference type="RefSeq" id="XP_003491368.1"/>
    </source>
</evidence>
<dbReference type="Pfam" id="PF03571">
    <property type="entry name" value="Peptidase_M49"/>
    <property type="match status" value="1"/>
</dbReference>
<evidence type="ECO:0000256" key="1">
    <source>
        <dbReference type="ARBA" id="ARBA00001336"/>
    </source>
</evidence>
<feature type="active site" evidence="15">
    <location>
        <position position="526"/>
    </location>
</feature>
<keyword evidence="7" id="KW-0963">Cytoplasm</keyword>
<comment type="subcellular location">
    <subcellularLocation>
        <location evidence="2">Cytoplasm</location>
    </subcellularLocation>
</comment>
<evidence type="ECO:0000313" key="17">
    <source>
        <dbReference type="Proteomes" id="UP000515180"/>
    </source>
</evidence>
<proteinExistence type="inferred from homology"/>
<dbReference type="GO" id="GO:0008239">
    <property type="term" value="F:dipeptidyl-peptidase activity"/>
    <property type="evidence" value="ECO:0007669"/>
    <property type="project" value="UniProtKB-EC"/>
</dbReference>
<dbReference type="OrthoDB" id="4694525at2759"/>
<evidence type="ECO:0000256" key="12">
    <source>
        <dbReference type="ARBA" id="ARBA00023049"/>
    </source>
</evidence>
<dbReference type="FunFam" id="3.30.540.30:FF:000008">
    <property type="entry name" value="Dipeptidyl peptidase 3"/>
    <property type="match status" value="1"/>
</dbReference>
<dbReference type="PANTHER" id="PTHR23422">
    <property type="entry name" value="DIPEPTIDYL PEPTIDASE III-RELATED"/>
    <property type="match status" value="1"/>
</dbReference>
<feature type="binding site" evidence="16">
    <location>
        <position position="525"/>
    </location>
    <ligand>
        <name>Zn(2+)</name>
        <dbReference type="ChEBI" id="CHEBI:29105"/>
        <note>catalytic</note>
    </ligand>
</feature>
<name>A0A6P3E129_BOMIM</name>
<organism evidence="17 18">
    <name type="scientific">Bombus impatiens</name>
    <name type="common">Bumblebee</name>
    <dbReference type="NCBI Taxonomy" id="132113"/>
    <lineage>
        <taxon>Eukaryota</taxon>
        <taxon>Metazoa</taxon>
        <taxon>Ecdysozoa</taxon>
        <taxon>Arthropoda</taxon>
        <taxon>Hexapoda</taxon>
        <taxon>Insecta</taxon>
        <taxon>Pterygota</taxon>
        <taxon>Neoptera</taxon>
        <taxon>Endopterygota</taxon>
        <taxon>Hymenoptera</taxon>
        <taxon>Apocrita</taxon>
        <taxon>Aculeata</taxon>
        <taxon>Apoidea</taxon>
        <taxon>Anthophila</taxon>
        <taxon>Apidae</taxon>
        <taxon>Bombus</taxon>
        <taxon>Pyrobombus</taxon>
    </lineage>
</organism>
<dbReference type="CTD" id="40996"/>
<evidence type="ECO:0000256" key="4">
    <source>
        <dbReference type="ARBA" id="ARBA00012063"/>
    </source>
</evidence>
<evidence type="ECO:0000256" key="16">
    <source>
        <dbReference type="PIRSR" id="PIRSR007828-2"/>
    </source>
</evidence>
<dbReference type="RefSeq" id="XP_003491368.1">
    <property type="nucleotide sequence ID" value="XM_003491320.4"/>
</dbReference>
<keyword evidence="10" id="KW-0378">Hydrolase</keyword>
<gene>
    <name evidence="18" type="primary">LOC100747855</name>
</gene>
<dbReference type="Proteomes" id="UP000515180">
    <property type="component" value="Unplaced"/>
</dbReference>
<keyword evidence="6" id="KW-0031">Aminopeptidase</keyword>
<dbReference type="GO" id="GO:0008235">
    <property type="term" value="F:metalloexopeptidase activity"/>
    <property type="evidence" value="ECO:0007669"/>
    <property type="project" value="InterPro"/>
</dbReference>
<evidence type="ECO:0000256" key="9">
    <source>
        <dbReference type="ARBA" id="ARBA00022723"/>
    </source>
</evidence>